<evidence type="ECO:0000256" key="6">
    <source>
        <dbReference type="ARBA" id="ARBA00022832"/>
    </source>
</evidence>
<feature type="domain" description="CoA carboxyltransferase C-terminal" evidence="12">
    <location>
        <begin position="250"/>
        <end position="504"/>
    </location>
</feature>
<dbReference type="PROSITE" id="PS50989">
    <property type="entry name" value="COA_CT_CTER"/>
    <property type="match status" value="1"/>
</dbReference>
<keyword evidence="3" id="KW-0444">Lipid biosynthesis</keyword>
<evidence type="ECO:0000256" key="4">
    <source>
        <dbReference type="ARBA" id="ARBA00022679"/>
    </source>
</evidence>
<comment type="caution">
    <text evidence="13">The sequence shown here is derived from an EMBL/GenBank/DDBJ whole genome shotgun (WGS) entry which is preliminary data.</text>
</comment>
<comment type="catalytic activity">
    <reaction evidence="10">
        <text>N(6)-carboxybiotinyl-L-lysyl-[protein] + acetyl-CoA = N(6)-biotinyl-L-lysyl-[protein] + malonyl-CoA</text>
        <dbReference type="Rhea" id="RHEA:54728"/>
        <dbReference type="Rhea" id="RHEA-COMP:10505"/>
        <dbReference type="Rhea" id="RHEA-COMP:10506"/>
        <dbReference type="ChEBI" id="CHEBI:57288"/>
        <dbReference type="ChEBI" id="CHEBI:57384"/>
        <dbReference type="ChEBI" id="CHEBI:83144"/>
        <dbReference type="ChEBI" id="CHEBI:83145"/>
        <dbReference type="EC" id="2.1.3.15"/>
    </reaction>
</comment>
<evidence type="ECO:0000313" key="14">
    <source>
        <dbReference type="Proteomes" id="UP000077202"/>
    </source>
</evidence>
<dbReference type="AlphaFoldDB" id="A0A176W7B8"/>
<keyword evidence="14" id="KW-1185">Reference proteome</keyword>
<dbReference type="Gene3D" id="3.90.226.10">
    <property type="entry name" value="2-enoyl-CoA Hydratase, Chain A, domain 1"/>
    <property type="match status" value="1"/>
</dbReference>
<keyword evidence="7" id="KW-0067">ATP-binding</keyword>
<evidence type="ECO:0000256" key="9">
    <source>
        <dbReference type="ARBA" id="ARBA00023160"/>
    </source>
</evidence>
<feature type="region of interest" description="Disordered" evidence="11">
    <location>
        <begin position="1"/>
        <end position="32"/>
    </location>
</feature>
<dbReference type="EC" id="2.1.3.15" evidence="2"/>
<dbReference type="InterPro" id="IPR001095">
    <property type="entry name" value="Acetyl_CoA_COase_a_su"/>
</dbReference>
<dbReference type="Proteomes" id="UP000077202">
    <property type="component" value="Unassembled WGS sequence"/>
</dbReference>
<keyword evidence="8" id="KW-0443">Lipid metabolism</keyword>
<evidence type="ECO:0000256" key="2">
    <source>
        <dbReference type="ARBA" id="ARBA00011883"/>
    </source>
</evidence>
<reference evidence="13" key="1">
    <citation type="submission" date="2016-03" db="EMBL/GenBank/DDBJ databases">
        <title>Mechanisms controlling the formation of the plant cell surface in tip-growing cells are functionally conserved among land plants.</title>
        <authorList>
            <person name="Honkanen S."/>
            <person name="Jones V.A."/>
            <person name="Morieri G."/>
            <person name="Champion C."/>
            <person name="Hetherington A.J."/>
            <person name="Kelly S."/>
            <person name="Saint-Marcoux D."/>
            <person name="Proust H."/>
            <person name="Prescott H."/>
            <person name="Dolan L."/>
        </authorList>
    </citation>
    <scope>NUCLEOTIDE SEQUENCE [LARGE SCALE GENOMIC DNA]</scope>
    <source>
        <tissue evidence="13">Whole gametophyte</tissue>
    </source>
</reference>
<keyword evidence="6" id="KW-0276">Fatty acid metabolism</keyword>
<dbReference type="NCBIfam" id="NF004344">
    <property type="entry name" value="PRK05724.1"/>
    <property type="match status" value="1"/>
</dbReference>
<sequence length="587" mass="64559">MVAAVQLGGGGETAEGHEVKARGQSQSSGRGATEALARAIVLGPDWSSVWRRRRRRRRGKESWRRAAHDCVRRRRGGGGRSDRRGIMGFGTGALVLQQTSVAAPRFASISQVNGSSLDAFRNGADLPLCSHLQSHRNGIAQGSGQAGFATTRSSNKLLQTRIDSETSRVVAKIRKGKKSAETEYPWPEKLKGDEQEGYLEFLSGFKPLPTKPKPVTLPFERPLVDLENKIDEVRELANKTGMDFSEQIKELEQKYDQVRRDLYLHLTPVQRLSVARHPNRPTFLDHVLNITDKWVELHGDRGGYDDPALVCGIGKIEGMSFMFMGHQKGRNTKENIYRNFAMPTPNGYRKALRMMRHADHHGFPILSFIDTPGAYAGIKAEELGQGEAIAHNLREMFGLRVPIITTVIGEGGSGGALAIGCCDKMIMLENAVYYVASPEACAAILWKTAAAAPKATEALRITGMELMKLDVVDEVIPEPLGGAHSDPVLTSKNIKATILKYMKELLKLDPETLMKQRVAKFRQMGAVEEGVEVDAHIKRNMKKREAPLGSEDPRLLTSGLQQSLDVKISAVEGTTSHVNASATRSVE</sequence>
<evidence type="ECO:0000256" key="5">
    <source>
        <dbReference type="ARBA" id="ARBA00022741"/>
    </source>
</evidence>
<protein>
    <recommendedName>
        <fullName evidence="2">acetyl-CoA carboxytransferase</fullName>
        <ecNumber evidence="2">2.1.3.15</ecNumber>
    </recommendedName>
</protein>
<dbReference type="GO" id="GO:0005524">
    <property type="term" value="F:ATP binding"/>
    <property type="evidence" value="ECO:0007669"/>
    <property type="project" value="UniProtKB-KW"/>
</dbReference>
<dbReference type="GO" id="GO:0016743">
    <property type="term" value="F:carboxyl- or carbamoyltransferase activity"/>
    <property type="evidence" value="ECO:0007669"/>
    <property type="project" value="InterPro"/>
</dbReference>
<evidence type="ECO:0000256" key="10">
    <source>
        <dbReference type="ARBA" id="ARBA00049152"/>
    </source>
</evidence>
<evidence type="ECO:0000256" key="8">
    <source>
        <dbReference type="ARBA" id="ARBA00023098"/>
    </source>
</evidence>
<dbReference type="NCBIfam" id="TIGR00513">
    <property type="entry name" value="accA"/>
    <property type="match status" value="1"/>
</dbReference>
<dbReference type="GO" id="GO:0006633">
    <property type="term" value="P:fatty acid biosynthetic process"/>
    <property type="evidence" value="ECO:0007669"/>
    <property type="project" value="UniProtKB-KW"/>
</dbReference>
<organism evidence="13 14">
    <name type="scientific">Marchantia polymorpha subsp. ruderalis</name>
    <dbReference type="NCBI Taxonomy" id="1480154"/>
    <lineage>
        <taxon>Eukaryota</taxon>
        <taxon>Viridiplantae</taxon>
        <taxon>Streptophyta</taxon>
        <taxon>Embryophyta</taxon>
        <taxon>Marchantiophyta</taxon>
        <taxon>Marchantiopsida</taxon>
        <taxon>Marchantiidae</taxon>
        <taxon>Marchantiales</taxon>
        <taxon>Marchantiaceae</taxon>
        <taxon>Marchantia</taxon>
    </lineage>
</organism>
<keyword evidence="9" id="KW-0275">Fatty acid biosynthesis</keyword>
<dbReference type="SUPFAM" id="SSF52096">
    <property type="entry name" value="ClpP/crotonase"/>
    <property type="match status" value="1"/>
</dbReference>
<dbReference type="InterPro" id="IPR029045">
    <property type="entry name" value="ClpP/crotonase-like_dom_sf"/>
</dbReference>
<evidence type="ECO:0000256" key="1">
    <source>
        <dbReference type="ARBA" id="ARBA00004956"/>
    </source>
</evidence>
<dbReference type="GO" id="GO:0009317">
    <property type="term" value="C:acetyl-CoA carboxylase complex"/>
    <property type="evidence" value="ECO:0007669"/>
    <property type="project" value="InterPro"/>
</dbReference>
<dbReference type="PANTHER" id="PTHR42853">
    <property type="entry name" value="ACETYL-COENZYME A CARBOXYLASE CARBOXYL TRANSFERASE SUBUNIT ALPHA"/>
    <property type="match status" value="1"/>
</dbReference>
<dbReference type="GO" id="GO:0003989">
    <property type="term" value="F:acetyl-CoA carboxylase activity"/>
    <property type="evidence" value="ECO:0007669"/>
    <property type="project" value="InterPro"/>
</dbReference>
<dbReference type="Pfam" id="PF03255">
    <property type="entry name" value="ACCA"/>
    <property type="match status" value="1"/>
</dbReference>
<gene>
    <name evidence="13" type="ORF">AXG93_223s1210</name>
</gene>
<evidence type="ECO:0000256" key="7">
    <source>
        <dbReference type="ARBA" id="ARBA00022840"/>
    </source>
</evidence>
<keyword evidence="4" id="KW-0808">Transferase</keyword>
<keyword evidence="5" id="KW-0547">Nucleotide-binding</keyword>
<evidence type="ECO:0000256" key="3">
    <source>
        <dbReference type="ARBA" id="ARBA00022516"/>
    </source>
</evidence>
<dbReference type="EMBL" id="LVLJ01001743">
    <property type="protein sequence ID" value="OAE28285.1"/>
    <property type="molecule type" value="Genomic_DNA"/>
</dbReference>
<dbReference type="UniPathway" id="UPA00655">
    <property type="reaction ID" value="UER00711"/>
</dbReference>
<dbReference type="HAMAP" id="MF_00823">
    <property type="entry name" value="AcetylCoA_CT_alpha"/>
    <property type="match status" value="1"/>
</dbReference>
<proteinExistence type="inferred from homology"/>
<dbReference type="InterPro" id="IPR011763">
    <property type="entry name" value="COA_CT_C"/>
</dbReference>
<comment type="pathway">
    <text evidence="1">Lipid metabolism; malonyl-CoA biosynthesis; malonyl-CoA from acetyl-CoA: step 1/1.</text>
</comment>
<dbReference type="PRINTS" id="PR01069">
    <property type="entry name" value="ACCCTRFRASEA"/>
</dbReference>
<evidence type="ECO:0000256" key="11">
    <source>
        <dbReference type="SAM" id="MobiDB-lite"/>
    </source>
</evidence>
<dbReference type="PANTHER" id="PTHR42853:SF3">
    <property type="entry name" value="ACETYL-COENZYME A CARBOXYLASE CARBOXYL TRANSFERASE SUBUNIT ALPHA, CHLOROPLASTIC"/>
    <property type="match status" value="1"/>
</dbReference>
<accession>A0A176W7B8</accession>
<evidence type="ECO:0000313" key="13">
    <source>
        <dbReference type="EMBL" id="OAE28285.1"/>
    </source>
</evidence>
<dbReference type="NCBIfam" id="NF041504">
    <property type="entry name" value="AccA_sub"/>
    <property type="match status" value="1"/>
</dbReference>
<evidence type="ECO:0000259" key="12">
    <source>
        <dbReference type="PROSITE" id="PS50989"/>
    </source>
</evidence>
<dbReference type="GO" id="GO:2001295">
    <property type="term" value="P:malonyl-CoA biosynthetic process"/>
    <property type="evidence" value="ECO:0007669"/>
    <property type="project" value="UniProtKB-UniPathway"/>
</dbReference>
<name>A0A176W7B8_MARPO</name>